<dbReference type="AlphaFoldDB" id="A0A085BJ68"/>
<comment type="caution">
    <text evidence="3">The sequence shown here is derived from an EMBL/GenBank/DDBJ whole genome shotgun (WGS) entry which is preliminary data.</text>
</comment>
<accession>A0A085BJ68</accession>
<evidence type="ECO:0008006" key="5">
    <source>
        <dbReference type="Google" id="ProtNLM"/>
    </source>
</evidence>
<reference evidence="3 4" key="1">
    <citation type="submission" date="2014-07" db="EMBL/GenBank/DDBJ databases">
        <title>Epilithonimonas lactis LMG 22401 Genome.</title>
        <authorList>
            <person name="Pipes S.E."/>
            <person name="Stropko S.J."/>
        </authorList>
    </citation>
    <scope>NUCLEOTIDE SEQUENCE [LARGE SCALE GENOMIC DNA]</scope>
    <source>
        <strain evidence="3 4">LMG 24401</strain>
    </source>
</reference>
<dbReference type="SUPFAM" id="SSF50465">
    <property type="entry name" value="EF-Tu/eEF-1alpha/eIF2-gamma C-terminal domain"/>
    <property type="match status" value="1"/>
</dbReference>
<evidence type="ECO:0000313" key="4">
    <source>
        <dbReference type="Proteomes" id="UP000028623"/>
    </source>
</evidence>
<evidence type="ECO:0000313" key="3">
    <source>
        <dbReference type="EMBL" id="KFC22513.1"/>
    </source>
</evidence>
<name>A0A085BJ68_9FLAO</name>
<evidence type="ECO:0000256" key="1">
    <source>
        <dbReference type="ARBA" id="ARBA00022741"/>
    </source>
</evidence>
<evidence type="ECO:0000256" key="2">
    <source>
        <dbReference type="ARBA" id="ARBA00023134"/>
    </source>
</evidence>
<dbReference type="GO" id="GO:0005525">
    <property type="term" value="F:GTP binding"/>
    <property type="evidence" value="ECO:0007669"/>
    <property type="project" value="UniProtKB-KW"/>
</dbReference>
<dbReference type="Gene3D" id="2.40.30.10">
    <property type="entry name" value="Translation factors"/>
    <property type="match status" value="1"/>
</dbReference>
<keyword evidence="1" id="KW-0547">Nucleotide-binding</keyword>
<dbReference type="Proteomes" id="UP000028623">
    <property type="component" value="Unassembled WGS sequence"/>
</dbReference>
<protein>
    <recommendedName>
        <fullName evidence="5">Elongation factor Tu</fullName>
    </recommendedName>
</protein>
<sequence>MVQGLIIVQIKNYRMEKRPHFKATITYFATEDGGIITPVSSCFRAIIRFPYDNKELIANQTFLEFELVFPGDTINADVFLLEADETLEKIYIGLDFELLINSNTIASGVITAIYL</sequence>
<dbReference type="EMBL" id="JPLY01000002">
    <property type="protein sequence ID" value="KFC22513.1"/>
    <property type="molecule type" value="Genomic_DNA"/>
</dbReference>
<dbReference type="eggNOG" id="ENOG5034361">
    <property type="taxonomic scope" value="Bacteria"/>
</dbReference>
<dbReference type="STRING" id="421072.SAMN04488097_3008"/>
<dbReference type="InterPro" id="IPR009001">
    <property type="entry name" value="Transl_elong_EF1A/Init_IF2_C"/>
</dbReference>
<organism evidence="3 4">
    <name type="scientific">Epilithonimonas lactis</name>
    <dbReference type="NCBI Taxonomy" id="421072"/>
    <lineage>
        <taxon>Bacteria</taxon>
        <taxon>Pseudomonadati</taxon>
        <taxon>Bacteroidota</taxon>
        <taxon>Flavobacteriia</taxon>
        <taxon>Flavobacteriales</taxon>
        <taxon>Weeksellaceae</taxon>
        <taxon>Chryseobacterium group</taxon>
        <taxon>Epilithonimonas</taxon>
    </lineage>
</organism>
<proteinExistence type="predicted"/>
<gene>
    <name evidence="3" type="ORF">IO89_05485</name>
</gene>
<keyword evidence="4" id="KW-1185">Reference proteome</keyword>
<keyword evidence="2" id="KW-0342">GTP-binding</keyword>